<dbReference type="RefSeq" id="WP_102065986.1">
    <property type="nucleotide sequence ID" value="NZ_PKQE01000002.1"/>
</dbReference>
<name>A0A2N4TTB0_RALPI</name>
<evidence type="ECO:0000256" key="14">
    <source>
        <dbReference type="ARBA" id="ARBA00034006"/>
    </source>
</evidence>
<dbReference type="GO" id="GO:0016887">
    <property type="term" value="F:ATP hydrolysis activity"/>
    <property type="evidence" value="ECO:0007669"/>
    <property type="project" value="InterPro"/>
</dbReference>
<feature type="domain" description="AAA+ ATPase" evidence="15">
    <location>
        <begin position="183"/>
        <end position="364"/>
    </location>
</feature>
<dbReference type="InterPro" id="IPR050053">
    <property type="entry name" value="ATPase_alpha/beta_chains"/>
</dbReference>
<dbReference type="GO" id="GO:0046933">
    <property type="term" value="F:proton-transporting ATP synthase activity, rotational mechanism"/>
    <property type="evidence" value="ECO:0007669"/>
    <property type="project" value="TreeGrafter"/>
</dbReference>
<evidence type="ECO:0000256" key="12">
    <source>
        <dbReference type="ARBA" id="ARBA00024382"/>
    </source>
</evidence>
<comment type="catalytic activity">
    <reaction evidence="14">
        <text>ATP + H2O + cellular proteinSide 1 = ADP + phosphate + cellular proteinSide 2.</text>
        <dbReference type="EC" id="7.4.2.8"/>
    </reaction>
</comment>
<dbReference type="Gene3D" id="3.40.50.12240">
    <property type="match status" value="1"/>
</dbReference>
<dbReference type="SMART" id="SM00382">
    <property type="entry name" value="AAA"/>
    <property type="match status" value="1"/>
</dbReference>
<accession>A0A2N4TTB0</accession>
<dbReference type="GO" id="GO:0005737">
    <property type="term" value="C:cytoplasm"/>
    <property type="evidence" value="ECO:0007669"/>
    <property type="project" value="UniProtKB-SubCell"/>
</dbReference>
<evidence type="ECO:0000313" key="17">
    <source>
        <dbReference type="Proteomes" id="UP000234456"/>
    </source>
</evidence>
<evidence type="ECO:0000256" key="10">
    <source>
        <dbReference type="ARBA" id="ARBA00023196"/>
    </source>
</evidence>
<dbReference type="InterPro" id="IPR000194">
    <property type="entry name" value="ATPase_F1/V1/A1_a/bsu_nucl-bd"/>
</dbReference>
<dbReference type="NCBIfam" id="TIGR01026">
    <property type="entry name" value="fliI_yscN"/>
    <property type="match status" value="1"/>
</dbReference>
<reference evidence="16 17" key="1">
    <citation type="submission" date="2017-12" db="EMBL/GenBank/DDBJ databases">
        <title>Draft genome sequence of Ralstonia pickettii 52.</title>
        <authorList>
            <person name="Zheng B."/>
        </authorList>
    </citation>
    <scope>NUCLEOTIDE SEQUENCE [LARGE SCALE GENOMIC DNA]</scope>
    <source>
        <strain evidence="16 17">52</strain>
    </source>
</reference>
<keyword evidence="4" id="KW-0547">Nucleotide-binding</keyword>
<dbReference type="GO" id="GO:0030254">
    <property type="term" value="P:protein secretion by the type III secretion system"/>
    <property type="evidence" value="ECO:0007669"/>
    <property type="project" value="InterPro"/>
</dbReference>
<dbReference type="InterPro" id="IPR003593">
    <property type="entry name" value="AAA+_ATPase"/>
</dbReference>
<evidence type="ECO:0000256" key="13">
    <source>
        <dbReference type="ARBA" id="ARBA00024442"/>
    </source>
</evidence>
<evidence type="ECO:0000256" key="3">
    <source>
        <dbReference type="ARBA" id="ARBA00022490"/>
    </source>
</evidence>
<keyword evidence="9" id="KW-0472">Membrane</keyword>
<dbReference type="EC" id="7.4.2.8" evidence="12"/>
<dbReference type="NCBIfam" id="TIGR02546">
    <property type="entry name" value="III_secr_ATP"/>
    <property type="match status" value="1"/>
</dbReference>
<dbReference type="EMBL" id="PKQE01000002">
    <property type="protein sequence ID" value="PLC42960.1"/>
    <property type="molecule type" value="Genomic_DNA"/>
</dbReference>
<comment type="subcellular location">
    <subcellularLocation>
        <location evidence="1">Cytoplasm</location>
    </subcellularLocation>
</comment>
<dbReference type="GO" id="GO:0005524">
    <property type="term" value="F:ATP binding"/>
    <property type="evidence" value="ECO:0007669"/>
    <property type="project" value="UniProtKB-KW"/>
</dbReference>
<dbReference type="AlphaFoldDB" id="A0A2N4TTB0"/>
<keyword evidence="6" id="KW-0653">Protein transport</keyword>
<evidence type="ECO:0000256" key="1">
    <source>
        <dbReference type="ARBA" id="ARBA00004496"/>
    </source>
</evidence>
<protein>
    <recommendedName>
        <fullName evidence="13">Type 3 secretion system ATPase</fullName>
        <ecNumber evidence="12">7.4.2.8</ecNumber>
    </recommendedName>
</protein>
<dbReference type="PANTHER" id="PTHR15184:SF9">
    <property type="entry name" value="SPI-1 TYPE 3 SECRETION SYSTEM ATPASE"/>
    <property type="match status" value="1"/>
</dbReference>
<evidence type="ECO:0000256" key="2">
    <source>
        <dbReference type="ARBA" id="ARBA00022448"/>
    </source>
</evidence>
<comment type="similarity">
    <text evidence="11">Belongs to the ATPase alpha/beta chains family. T3SS ATPase subfamily.</text>
</comment>
<proteinExistence type="inferred from homology"/>
<dbReference type="FunFam" id="3.40.50.12240:FF:000002">
    <property type="entry name" value="Flagellum-specific ATP synthase FliI"/>
    <property type="match status" value="1"/>
</dbReference>
<keyword evidence="7" id="KW-1278">Translocase</keyword>
<dbReference type="Pfam" id="PF18269">
    <property type="entry name" value="T3SS_ATPase_C"/>
    <property type="match status" value="1"/>
</dbReference>
<dbReference type="GO" id="GO:0045259">
    <property type="term" value="C:proton-transporting ATP synthase complex"/>
    <property type="evidence" value="ECO:0007669"/>
    <property type="project" value="UniProtKB-KW"/>
</dbReference>
<dbReference type="InterPro" id="IPR004100">
    <property type="entry name" value="ATPase_F1/V1/A1_a/bsu_N"/>
</dbReference>
<evidence type="ECO:0000256" key="5">
    <source>
        <dbReference type="ARBA" id="ARBA00022840"/>
    </source>
</evidence>
<dbReference type="CDD" id="cd18117">
    <property type="entry name" value="ATP-synt_flagellum-secretory_path_III_N"/>
    <property type="match status" value="1"/>
</dbReference>
<keyword evidence="2" id="KW-0813">Transport</keyword>
<keyword evidence="3" id="KW-0963">Cytoplasm</keyword>
<dbReference type="SUPFAM" id="SSF52540">
    <property type="entry name" value="P-loop containing nucleoside triphosphate hydrolases"/>
    <property type="match status" value="1"/>
</dbReference>
<dbReference type="Pfam" id="PF00006">
    <property type="entry name" value="ATP-synt_ab"/>
    <property type="match status" value="1"/>
</dbReference>
<keyword evidence="10" id="KW-0139">CF(1)</keyword>
<keyword evidence="8" id="KW-0843">Virulence</keyword>
<dbReference type="GO" id="GO:0046961">
    <property type="term" value="F:proton-transporting ATPase activity, rotational mechanism"/>
    <property type="evidence" value="ECO:0007669"/>
    <property type="project" value="InterPro"/>
</dbReference>
<dbReference type="CDD" id="cd01136">
    <property type="entry name" value="ATPase_flagellum-secretory_path_III"/>
    <property type="match status" value="1"/>
</dbReference>
<dbReference type="Pfam" id="PF02874">
    <property type="entry name" value="ATP-synt_ab_N"/>
    <property type="match status" value="1"/>
</dbReference>
<evidence type="ECO:0000256" key="4">
    <source>
        <dbReference type="ARBA" id="ARBA00022741"/>
    </source>
</evidence>
<keyword evidence="5" id="KW-0067">ATP-binding</keyword>
<organism evidence="16 17">
    <name type="scientific">Ralstonia pickettii</name>
    <name type="common">Burkholderia pickettii</name>
    <dbReference type="NCBI Taxonomy" id="329"/>
    <lineage>
        <taxon>Bacteria</taxon>
        <taxon>Pseudomonadati</taxon>
        <taxon>Pseudomonadota</taxon>
        <taxon>Betaproteobacteria</taxon>
        <taxon>Burkholderiales</taxon>
        <taxon>Burkholderiaceae</taxon>
        <taxon>Ralstonia</taxon>
    </lineage>
</organism>
<evidence type="ECO:0000256" key="6">
    <source>
        <dbReference type="ARBA" id="ARBA00022927"/>
    </source>
</evidence>
<evidence type="ECO:0000313" key="16">
    <source>
        <dbReference type="EMBL" id="PLC42960.1"/>
    </source>
</evidence>
<dbReference type="GO" id="GO:0030257">
    <property type="term" value="C:type III protein secretion system complex"/>
    <property type="evidence" value="ECO:0007669"/>
    <property type="project" value="InterPro"/>
</dbReference>
<sequence>MTSPDSQSALPDWSRAWGDALGGVFDAQALEAELSQALDRFAPIQTQGRVTRAVGLLLSASGLQARLGEICQLRTPGTPDTLAEVVGFSRSGTLLTPLGETSGLSAATAVIPTGRDHSFPVGPALLGRVLDGFGQPLDRAGPVAAVTRASAYGAPPNPLDRQLVDKPLATGVRAIDALLTVGVGQRVGILAPAGVGKSTLLGMIARGASADVNVVALIGERGREVREFIEHHLPKQARARTVLVVSTSDRPAMERVKSAFVATAIAEYFRDQGQSVLLLMDSLTRFARAQREVGLASGEPPARRSFPPSTFAMLPRLLERAGPGAKGSITAFYTVLVEGEEESDPIAEEVRSIVDGHIVLTRKLATEGQYPPIDLLASISRVMPNVADAGHMETASQLRRWLARYQEIELLLQIGEYKAGSDPDVDRAVAARDALRRFFAQRTDERVRFEDVLAEARQLVERYGHDTGHPAPRA</sequence>
<dbReference type="InterPro" id="IPR013380">
    <property type="entry name" value="ATPase_T3SS_SctN"/>
</dbReference>
<dbReference type="OrthoDB" id="9803053at2"/>
<evidence type="ECO:0000256" key="7">
    <source>
        <dbReference type="ARBA" id="ARBA00022967"/>
    </source>
</evidence>
<dbReference type="GO" id="GO:0008564">
    <property type="term" value="F:protein-exporting ATPase activity"/>
    <property type="evidence" value="ECO:0007669"/>
    <property type="project" value="UniProtKB-EC"/>
</dbReference>
<dbReference type="InterPro" id="IPR027417">
    <property type="entry name" value="P-loop_NTPase"/>
</dbReference>
<dbReference type="PANTHER" id="PTHR15184">
    <property type="entry name" value="ATP SYNTHASE"/>
    <property type="match status" value="1"/>
</dbReference>
<dbReference type="InterPro" id="IPR005714">
    <property type="entry name" value="ATPase_T3SS_FliI/YscN"/>
</dbReference>
<evidence type="ECO:0000259" key="15">
    <source>
        <dbReference type="SMART" id="SM00382"/>
    </source>
</evidence>
<keyword evidence="10" id="KW-0066">ATP synthesis</keyword>
<dbReference type="Proteomes" id="UP000234456">
    <property type="component" value="Unassembled WGS sequence"/>
</dbReference>
<comment type="caution">
    <text evidence="16">The sequence shown here is derived from an EMBL/GenBank/DDBJ whole genome shotgun (WGS) entry which is preliminary data.</text>
</comment>
<evidence type="ECO:0000256" key="9">
    <source>
        <dbReference type="ARBA" id="ARBA00023136"/>
    </source>
</evidence>
<evidence type="ECO:0000256" key="8">
    <source>
        <dbReference type="ARBA" id="ARBA00023026"/>
    </source>
</evidence>
<evidence type="ECO:0000256" key="11">
    <source>
        <dbReference type="ARBA" id="ARBA00024342"/>
    </source>
</evidence>
<dbReference type="InterPro" id="IPR040627">
    <property type="entry name" value="T3SS_ATPase_C"/>
</dbReference>
<gene>
    <name evidence="16" type="ORF">C0Q88_13675</name>
</gene>